<proteinExistence type="predicted"/>
<organism evidence="1 2">
    <name type="scientific">Pleurodeles waltl</name>
    <name type="common">Iberian ribbed newt</name>
    <dbReference type="NCBI Taxonomy" id="8319"/>
    <lineage>
        <taxon>Eukaryota</taxon>
        <taxon>Metazoa</taxon>
        <taxon>Chordata</taxon>
        <taxon>Craniata</taxon>
        <taxon>Vertebrata</taxon>
        <taxon>Euteleostomi</taxon>
        <taxon>Amphibia</taxon>
        <taxon>Batrachia</taxon>
        <taxon>Caudata</taxon>
        <taxon>Salamandroidea</taxon>
        <taxon>Salamandridae</taxon>
        <taxon>Pleurodelinae</taxon>
        <taxon>Pleurodeles</taxon>
    </lineage>
</organism>
<gene>
    <name evidence="1" type="ORF">NDU88_003331</name>
</gene>
<keyword evidence="2" id="KW-1185">Reference proteome</keyword>
<evidence type="ECO:0000313" key="2">
    <source>
        <dbReference type="Proteomes" id="UP001066276"/>
    </source>
</evidence>
<accession>A0AAV7TQX3</accession>
<evidence type="ECO:0000313" key="1">
    <source>
        <dbReference type="EMBL" id="KAJ1178082.1"/>
    </source>
</evidence>
<name>A0AAV7TQX3_PLEWA</name>
<dbReference type="AlphaFoldDB" id="A0AAV7TQX3"/>
<dbReference type="Proteomes" id="UP001066276">
    <property type="component" value="Chromosome 3_2"/>
</dbReference>
<sequence length="127" mass="13468">MGPTPDLPPARRGLLSALRPAWRPRRAHSTAVRPSRPRQPSLHFFFFFSLSVLSAPLAGTTARVGDSFCDARIALETVKERRPTLLVPAAAVGESSYRGQGPAFPPGIGDPGLCWGGPLGVGGRGRL</sequence>
<protein>
    <submittedName>
        <fullName evidence="1">Uncharacterized protein</fullName>
    </submittedName>
</protein>
<reference evidence="1" key="1">
    <citation type="journal article" date="2022" name="bioRxiv">
        <title>Sequencing and chromosome-scale assembly of the giantPleurodeles waltlgenome.</title>
        <authorList>
            <person name="Brown T."/>
            <person name="Elewa A."/>
            <person name="Iarovenko S."/>
            <person name="Subramanian E."/>
            <person name="Araus A.J."/>
            <person name="Petzold A."/>
            <person name="Susuki M."/>
            <person name="Suzuki K.-i.T."/>
            <person name="Hayashi T."/>
            <person name="Toyoda A."/>
            <person name="Oliveira C."/>
            <person name="Osipova E."/>
            <person name="Leigh N.D."/>
            <person name="Simon A."/>
            <person name="Yun M.H."/>
        </authorList>
    </citation>
    <scope>NUCLEOTIDE SEQUENCE</scope>
    <source>
        <strain evidence="1">20211129_DDA</strain>
        <tissue evidence="1">Liver</tissue>
    </source>
</reference>
<dbReference type="EMBL" id="JANPWB010000006">
    <property type="protein sequence ID" value="KAJ1178082.1"/>
    <property type="molecule type" value="Genomic_DNA"/>
</dbReference>
<comment type="caution">
    <text evidence="1">The sequence shown here is derived from an EMBL/GenBank/DDBJ whole genome shotgun (WGS) entry which is preliminary data.</text>
</comment>